<dbReference type="InterPro" id="IPR032675">
    <property type="entry name" value="LRR_dom_sf"/>
</dbReference>
<keyword evidence="2" id="KW-1185">Reference proteome</keyword>
<evidence type="ECO:0000313" key="1">
    <source>
        <dbReference type="EMBL" id="EMD39707.1"/>
    </source>
</evidence>
<sequence>MPPAKGILPRLPPELTDIIIDLVSDDSVSLRSCSLTCSSWLPRTRVHLFKNVSVSVRNAEAFEKLITITPEIGSYVREIHVYHQHGVYQSSPVWLDTNILRPLSKYLQQVRKIVLAGEGTYTPTSLIQLPSIEILEIRDCGIDSLDDLLSLMVGLPRLRSIISRGTDYGPSHKPPKRQDEAPPSLRVLEFVQSFMTPGIYMDWLIAQSMCTHLESLTAVPVAMQHIPHLGRVVQACSSTLRHIRISVEEIDGESSGVWSSQFTLQDCTELQVLEMDSPALSSVDLLPLEISYDWIGKLLGQVRSPKIREVTLGISQLDERILQDTVWERFVKLLSEESLSSLRRVTVHTIAMDGRADWIGRVLTRVKSDLADLEGRGALALEHFSSPGEYWQRPSRSLYHS</sequence>
<dbReference type="SUPFAM" id="SSF52047">
    <property type="entry name" value="RNI-like"/>
    <property type="match status" value="1"/>
</dbReference>
<dbReference type="EMBL" id="KB445793">
    <property type="protein sequence ID" value="EMD39707.1"/>
    <property type="molecule type" value="Genomic_DNA"/>
</dbReference>
<dbReference type="Gene3D" id="3.80.10.10">
    <property type="entry name" value="Ribonuclease Inhibitor"/>
    <property type="match status" value="1"/>
</dbReference>
<dbReference type="HOGENOM" id="CLU_036316_4_1_1"/>
<gene>
    <name evidence="1" type="ORF">CERSUDRAFT_112011</name>
</gene>
<dbReference type="Proteomes" id="UP000016930">
    <property type="component" value="Unassembled WGS sequence"/>
</dbReference>
<dbReference type="STRING" id="914234.M2RMK7"/>
<evidence type="ECO:0000313" key="2">
    <source>
        <dbReference type="Proteomes" id="UP000016930"/>
    </source>
</evidence>
<dbReference type="OrthoDB" id="2921803at2759"/>
<dbReference type="AlphaFoldDB" id="M2RMK7"/>
<name>M2RMK7_CERS8</name>
<accession>M2RMK7</accession>
<proteinExistence type="predicted"/>
<reference evidence="1 2" key="1">
    <citation type="journal article" date="2012" name="Proc. Natl. Acad. Sci. U.S.A.">
        <title>Comparative genomics of Ceriporiopsis subvermispora and Phanerochaete chrysosporium provide insight into selective ligninolysis.</title>
        <authorList>
            <person name="Fernandez-Fueyo E."/>
            <person name="Ruiz-Duenas F.J."/>
            <person name="Ferreira P."/>
            <person name="Floudas D."/>
            <person name="Hibbett D.S."/>
            <person name="Canessa P."/>
            <person name="Larrondo L.F."/>
            <person name="James T.Y."/>
            <person name="Seelenfreund D."/>
            <person name="Lobos S."/>
            <person name="Polanco R."/>
            <person name="Tello M."/>
            <person name="Honda Y."/>
            <person name="Watanabe T."/>
            <person name="Watanabe T."/>
            <person name="Ryu J.S."/>
            <person name="Kubicek C.P."/>
            <person name="Schmoll M."/>
            <person name="Gaskell J."/>
            <person name="Hammel K.E."/>
            <person name="St John F.J."/>
            <person name="Vanden Wymelenberg A."/>
            <person name="Sabat G."/>
            <person name="Splinter BonDurant S."/>
            <person name="Syed K."/>
            <person name="Yadav J.S."/>
            <person name="Doddapaneni H."/>
            <person name="Subramanian V."/>
            <person name="Lavin J.L."/>
            <person name="Oguiza J.A."/>
            <person name="Perez G."/>
            <person name="Pisabarro A.G."/>
            <person name="Ramirez L."/>
            <person name="Santoyo F."/>
            <person name="Master E."/>
            <person name="Coutinho P.M."/>
            <person name="Henrissat B."/>
            <person name="Lombard V."/>
            <person name="Magnuson J.K."/>
            <person name="Kuees U."/>
            <person name="Hori C."/>
            <person name="Igarashi K."/>
            <person name="Samejima M."/>
            <person name="Held B.W."/>
            <person name="Barry K.W."/>
            <person name="LaButti K.M."/>
            <person name="Lapidus A."/>
            <person name="Lindquist E.A."/>
            <person name="Lucas S.M."/>
            <person name="Riley R."/>
            <person name="Salamov A.A."/>
            <person name="Hoffmeister D."/>
            <person name="Schwenk D."/>
            <person name="Hadar Y."/>
            <person name="Yarden O."/>
            <person name="de Vries R.P."/>
            <person name="Wiebenga A."/>
            <person name="Stenlid J."/>
            <person name="Eastwood D."/>
            <person name="Grigoriev I.V."/>
            <person name="Berka R.M."/>
            <person name="Blanchette R.A."/>
            <person name="Kersten P."/>
            <person name="Martinez A.T."/>
            <person name="Vicuna R."/>
            <person name="Cullen D."/>
        </authorList>
    </citation>
    <scope>NUCLEOTIDE SEQUENCE [LARGE SCALE GENOMIC DNA]</scope>
    <source>
        <strain evidence="1 2">B</strain>
    </source>
</reference>
<organism evidence="1 2">
    <name type="scientific">Ceriporiopsis subvermispora (strain B)</name>
    <name type="common">White-rot fungus</name>
    <name type="synonym">Gelatoporia subvermispora</name>
    <dbReference type="NCBI Taxonomy" id="914234"/>
    <lineage>
        <taxon>Eukaryota</taxon>
        <taxon>Fungi</taxon>
        <taxon>Dikarya</taxon>
        <taxon>Basidiomycota</taxon>
        <taxon>Agaricomycotina</taxon>
        <taxon>Agaricomycetes</taxon>
        <taxon>Polyporales</taxon>
        <taxon>Gelatoporiaceae</taxon>
        <taxon>Gelatoporia</taxon>
    </lineage>
</organism>
<evidence type="ECO:0008006" key="3">
    <source>
        <dbReference type="Google" id="ProtNLM"/>
    </source>
</evidence>
<protein>
    <recommendedName>
        <fullName evidence="3">F-box domain-containing protein</fullName>
    </recommendedName>
</protein>